<sequence>MTRKYIDCREFPSEMNCTVALSADNDEELLEAAVQHACTVHHHTDTPELRQQIRTLFHEGTPPAEAPPRA</sequence>
<dbReference type="RefSeq" id="WP_066670167.1">
    <property type="nucleotide sequence ID" value="NZ_CP016171.1"/>
</dbReference>
<dbReference type="InterPro" id="IPR009409">
    <property type="entry name" value="DUF1059"/>
</dbReference>
<name>A0A193FZT5_9BORD</name>
<evidence type="ECO:0008006" key="3">
    <source>
        <dbReference type="Google" id="ProtNLM"/>
    </source>
</evidence>
<organism evidence="1 2">
    <name type="scientific">Bordetella bronchialis</name>
    <dbReference type="NCBI Taxonomy" id="463025"/>
    <lineage>
        <taxon>Bacteria</taxon>
        <taxon>Pseudomonadati</taxon>
        <taxon>Pseudomonadota</taxon>
        <taxon>Betaproteobacteria</taxon>
        <taxon>Burkholderiales</taxon>
        <taxon>Alcaligenaceae</taxon>
        <taxon>Bordetella</taxon>
    </lineage>
</organism>
<protein>
    <recommendedName>
        <fullName evidence="3">DUF1059 domain-containing protein</fullName>
    </recommendedName>
</protein>
<proteinExistence type="predicted"/>
<accession>A0A193FZT5</accession>
<dbReference type="EMBL" id="CP016171">
    <property type="protein sequence ID" value="ANN72499.1"/>
    <property type="molecule type" value="Genomic_DNA"/>
</dbReference>
<dbReference type="Proteomes" id="UP000092213">
    <property type="component" value="Chromosome"/>
</dbReference>
<dbReference type="AlphaFoldDB" id="A0A193FZT5"/>
<reference evidence="1 2" key="1">
    <citation type="submission" date="2016-06" db="EMBL/GenBank/DDBJ databases">
        <title>Complete genome sequences of Bordetella bronchialis and Bordetella flabilis.</title>
        <authorList>
            <person name="LiPuma J.J."/>
            <person name="Spilker T."/>
        </authorList>
    </citation>
    <scope>NUCLEOTIDE SEQUENCE [LARGE SCALE GENOMIC DNA]</scope>
    <source>
        <strain evidence="1 2">AU17976</strain>
    </source>
</reference>
<dbReference type="Pfam" id="PF06348">
    <property type="entry name" value="DUF1059"/>
    <property type="match status" value="1"/>
</dbReference>
<evidence type="ECO:0000313" key="1">
    <source>
        <dbReference type="EMBL" id="ANN72499.1"/>
    </source>
</evidence>
<gene>
    <name evidence="1" type="ORF">BAU08_15115</name>
</gene>
<dbReference type="STRING" id="463025.BAU08_15115"/>
<evidence type="ECO:0000313" key="2">
    <source>
        <dbReference type="Proteomes" id="UP000092213"/>
    </source>
</evidence>